<organism evidence="3 4">
    <name type="scientific">Uliginosibacterium flavum</name>
    <dbReference type="NCBI Taxonomy" id="1396831"/>
    <lineage>
        <taxon>Bacteria</taxon>
        <taxon>Pseudomonadati</taxon>
        <taxon>Pseudomonadota</taxon>
        <taxon>Betaproteobacteria</taxon>
        <taxon>Rhodocyclales</taxon>
        <taxon>Zoogloeaceae</taxon>
        <taxon>Uliginosibacterium</taxon>
    </lineage>
</organism>
<proteinExistence type="predicted"/>
<keyword evidence="3" id="KW-0378">Hydrolase</keyword>
<dbReference type="Gene3D" id="3.60.10.10">
    <property type="entry name" value="Endonuclease/exonuclease/phosphatase"/>
    <property type="match status" value="1"/>
</dbReference>
<gene>
    <name evidence="3" type="ORF">ABXR19_19025</name>
</gene>
<accession>A0ABV2TQR5</accession>
<keyword evidence="1" id="KW-1133">Transmembrane helix</keyword>
<dbReference type="RefSeq" id="WP_354602743.1">
    <property type="nucleotide sequence ID" value="NZ_JBEWZI010000034.1"/>
</dbReference>
<evidence type="ECO:0000313" key="4">
    <source>
        <dbReference type="Proteomes" id="UP001549691"/>
    </source>
</evidence>
<dbReference type="SUPFAM" id="SSF56219">
    <property type="entry name" value="DNase I-like"/>
    <property type="match status" value="1"/>
</dbReference>
<comment type="caution">
    <text evidence="3">The sequence shown here is derived from an EMBL/GenBank/DDBJ whole genome shotgun (WGS) entry which is preliminary data.</text>
</comment>
<evidence type="ECO:0000259" key="2">
    <source>
        <dbReference type="Pfam" id="PF03372"/>
    </source>
</evidence>
<dbReference type="Pfam" id="PF03372">
    <property type="entry name" value="Exo_endo_phos"/>
    <property type="match status" value="1"/>
</dbReference>
<dbReference type="Proteomes" id="UP001549691">
    <property type="component" value="Unassembled WGS sequence"/>
</dbReference>
<keyword evidence="1" id="KW-0812">Transmembrane</keyword>
<keyword evidence="3" id="KW-0255">Endonuclease</keyword>
<evidence type="ECO:0000256" key="1">
    <source>
        <dbReference type="SAM" id="Phobius"/>
    </source>
</evidence>
<feature type="domain" description="Endonuclease/exonuclease/phosphatase" evidence="2">
    <location>
        <begin position="113"/>
        <end position="311"/>
    </location>
</feature>
<dbReference type="InterPro" id="IPR036691">
    <property type="entry name" value="Endo/exonu/phosph_ase_sf"/>
</dbReference>
<dbReference type="GO" id="GO:0004519">
    <property type="term" value="F:endonuclease activity"/>
    <property type="evidence" value="ECO:0007669"/>
    <property type="project" value="UniProtKB-KW"/>
</dbReference>
<protein>
    <submittedName>
        <fullName evidence="3">Endonuclease/exonuclease/phosphatase family protein</fullName>
    </submittedName>
</protein>
<keyword evidence="4" id="KW-1185">Reference proteome</keyword>
<evidence type="ECO:0000313" key="3">
    <source>
        <dbReference type="EMBL" id="MET7016285.1"/>
    </source>
</evidence>
<reference evidence="3 4" key="1">
    <citation type="submission" date="2024-07" db="EMBL/GenBank/DDBJ databases">
        <title>Uliginosibacterium flavum JJ3220;KACC:17644.</title>
        <authorList>
            <person name="Kim M.K."/>
        </authorList>
    </citation>
    <scope>NUCLEOTIDE SEQUENCE [LARGE SCALE GENOMIC DNA]</scope>
    <source>
        <strain evidence="3 4">KACC:17644</strain>
    </source>
</reference>
<name>A0ABV2TQR5_9RHOO</name>
<sequence>MPIIQFRRLSSSACFQGLLKRARVLALLCLVGLLLPLASHLLAASDSTLAWLIDLACHWQWLYVCGLLVFGALAAWADRGWACLLLALPLPWLTAAPSAPTLAQGVVVLSVVSANVHLENDDAQSLRRWLGVTRPDVVILLEVSPAYAAGLQGLSDYPHQQLLTQEGPFSMALLSRHPLFGVEVLRDADGIPGLAASLDVAGQRVRILAEHPMPPLSRYDHVQRNQKLAARAAEAAASALPSVLAGDLNATPWSSAFAGLAGQGLRRASGITPTWPAIGRAFPGIPIDHVLVSSHWAVVSTARGPDLGSDHYPVLVRLALPASRP</sequence>
<dbReference type="InterPro" id="IPR005135">
    <property type="entry name" value="Endo/exonuclease/phosphatase"/>
</dbReference>
<keyword evidence="3" id="KW-0540">Nuclease</keyword>
<feature type="transmembrane region" description="Helical" evidence="1">
    <location>
        <begin position="59"/>
        <end position="77"/>
    </location>
</feature>
<dbReference type="EMBL" id="JBEWZI010000034">
    <property type="protein sequence ID" value="MET7016285.1"/>
    <property type="molecule type" value="Genomic_DNA"/>
</dbReference>
<keyword evidence="1" id="KW-0472">Membrane</keyword>